<feature type="domain" description="Helicase ATP-binding" evidence="2">
    <location>
        <begin position="430"/>
        <end position="591"/>
    </location>
</feature>
<dbReference type="Pfam" id="PF00271">
    <property type="entry name" value="Helicase_C"/>
    <property type="match status" value="1"/>
</dbReference>
<dbReference type="GO" id="GO:0016787">
    <property type="term" value="F:hydrolase activity"/>
    <property type="evidence" value="ECO:0007669"/>
    <property type="project" value="UniProtKB-KW"/>
</dbReference>
<keyword evidence="4" id="KW-0547">Nucleotide-binding</keyword>
<dbReference type="SUPFAM" id="SSF52540">
    <property type="entry name" value="P-loop containing nucleoside triphosphate hydrolases"/>
    <property type="match status" value="2"/>
</dbReference>
<dbReference type="InterPro" id="IPR001650">
    <property type="entry name" value="Helicase_C-like"/>
</dbReference>
<keyword evidence="5" id="KW-1185">Reference proteome</keyword>
<dbReference type="PANTHER" id="PTHR45629:SF7">
    <property type="entry name" value="DNA EXCISION REPAIR PROTEIN ERCC-6-RELATED"/>
    <property type="match status" value="1"/>
</dbReference>
<evidence type="ECO:0000313" key="4">
    <source>
        <dbReference type="EMBL" id="MDU0205829.1"/>
    </source>
</evidence>
<evidence type="ECO:0000259" key="2">
    <source>
        <dbReference type="PROSITE" id="PS51192"/>
    </source>
</evidence>
<dbReference type="SMART" id="SM00490">
    <property type="entry name" value="HELICc"/>
    <property type="match status" value="1"/>
</dbReference>
<dbReference type="Proteomes" id="UP001260980">
    <property type="component" value="Unassembled WGS sequence"/>
</dbReference>
<dbReference type="InterPro" id="IPR027417">
    <property type="entry name" value="P-loop_NTPase"/>
</dbReference>
<keyword evidence="4" id="KW-0347">Helicase</keyword>
<feature type="domain" description="Helicase C-terminal" evidence="3">
    <location>
        <begin position="703"/>
        <end position="850"/>
    </location>
</feature>
<gene>
    <name evidence="4" type="ORF">RQP52_32605</name>
</gene>
<dbReference type="InterPro" id="IPR038718">
    <property type="entry name" value="SNF2-like_sf"/>
</dbReference>
<dbReference type="RefSeq" id="WP_315955702.1">
    <property type="nucleotide sequence ID" value="NZ_JAWCUD010000016.1"/>
</dbReference>
<keyword evidence="4" id="KW-0067">ATP-binding</keyword>
<dbReference type="EMBL" id="JAWCUD010000016">
    <property type="protein sequence ID" value="MDU0205829.1"/>
    <property type="molecule type" value="Genomic_DNA"/>
</dbReference>
<dbReference type="InterPro" id="IPR000330">
    <property type="entry name" value="SNF2_N"/>
</dbReference>
<accession>A0ABU3RNU1</accession>
<name>A0ABU3RNU1_9BACL</name>
<dbReference type="PROSITE" id="PS51192">
    <property type="entry name" value="HELICASE_ATP_BIND_1"/>
    <property type="match status" value="1"/>
</dbReference>
<organism evidence="4 5">
    <name type="scientific">Paenibacillus violae</name>
    <dbReference type="NCBI Taxonomy" id="3077234"/>
    <lineage>
        <taxon>Bacteria</taxon>
        <taxon>Bacillati</taxon>
        <taxon>Bacillota</taxon>
        <taxon>Bacilli</taxon>
        <taxon>Bacillales</taxon>
        <taxon>Paenibacillaceae</taxon>
        <taxon>Paenibacillus</taxon>
    </lineage>
</organism>
<comment type="caution">
    <text evidence="4">The sequence shown here is derived from an EMBL/GenBank/DDBJ whole genome shotgun (WGS) entry which is preliminary data.</text>
</comment>
<dbReference type="PANTHER" id="PTHR45629">
    <property type="entry name" value="SNF2/RAD54 FAMILY MEMBER"/>
    <property type="match status" value="1"/>
</dbReference>
<evidence type="ECO:0000259" key="3">
    <source>
        <dbReference type="PROSITE" id="PS51194"/>
    </source>
</evidence>
<dbReference type="SMART" id="SM00487">
    <property type="entry name" value="DEXDc"/>
    <property type="match status" value="1"/>
</dbReference>
<reference evidence="4 5" key="1">
    <citation type="submission" date="2023-10" db="EMBL/GenBank/DDBJ databases">
        <title>Paenibacillus strain PFR10 Genome sequencing and assembly.</title>
        <authorList>
            <person name="Kim I."/>
        </authorList>
    </citation>
    <scope>NUCLEOTIDE SEQUENCE [LARGE SCALE GENOMIC DNA]</scope>
    <source>
        <strain evidence="4 5">PFR10</strain>
    </source>
</reference>
<dbReference type="CDD" id="cd18793">
    <property type="entry name" value="SF2_C_SNF"/>
    <property type="match status" value="1"/>
</dbReference>
<dbReference type="InterPro" id="IPR050496">
    <property type="entry name" value="SNF2_RAD54_helicase_repair"/>
</dbReference>
<dbReference type="PROSITE" id="PS51194">
    <property type="entry name" value="HELICASE_CTER"/>
    <property type="match status" value="1"/>
</dbReference>
<keyword evidence="1 4" id="KW-0378">Hydrolase</keyword>
<protein>
    <submittedName>
        <fullName evidence="4">DEAD/DEAH box helicase</fullName>
        <ecNumber evidence="4">3.6.4.-</ecNumber>
    </submittedName>
</protein>
<dbReference type="InterPro" id="IPR049730">
    <property type="entry name" value="SNF2/RAD54-like_C"/>
</dbReference>
<dbReference type="InterPro" id="IPR014001">
    <property type="entry name" value="Helicase_ATP-bd"/>
</dbReference>
<evidence type="ECO:0000256" key="1">
    <source>
        <dbReference type="ARBA" id="ARBA00022801"/>
    </source>
</evidence>
<dbReference type="GO" id="GO:0004386">
    <property type="term" value="F:helicase activity"/>
    <property type="evidence" value="ECO:0007669"/>
    <property type="project" value="UniProtKB-KW"/>
</dbReference>
<dbReference type="Gene3D" id="3.40.50.300">
    <property type="entry name" value="P-loop containing nucleotide triphosphate hydrolases"/>
    <property type="match status" value="1"/>
</dbReference>
<dbReference type="Pfam" id="PF00176">
    <property type="entry name" value="SNF2-rel_dom"/>
    <property type="match status" value="1"/>
</dbReference>
<proteinExistence type="predicted"/>
<evidence type="ECO:0000313" key="5">
    <source>
        <dbReference type="Proteomes" id="UP001260980"/>
    </source>
</evidence>
<dbReference type="Gene3D" id="3.40.50.10810">
    <property type="entry name" value="Tandem AAA-ATPase domain"/>
    <property type="match status" value="1"/>
</dbReference>
<sequence length="870" mass="99855">MFFFKKRQNELHTSVIPIESGIRIAFHVSDGKQRKDLIPPLTKDQIEQHYRSQGFNKYIAWEELYDSGALIEGVLPYDTYYEMLNDPEGTEVLSTVSLPTEEMQLTGELKLDSLPAEAKLSMHLMEQSGKNLDRIGRNYGAIYEVDGQLHLLPRSVYELKKALAYVSYEEAYQKIAVCQRLAKEAGLNLDSFLVKEKYHVIDGYNLDIKVHSNDHIELIPIGMSERENDTLLEKKPLKSFADGDERERFVRTGRISDDLSKLFTKRHITGEDVPLFLENPAAVLPEHNYLFDLDAFSDRVKGILPIQKVRQRYTEGGKIDWFDQETGDILPLDKALLKDLMEQNPNQQYVNYQGNWIYLDPTLRKQLLEINDQDQPLTKTGYYLDIIDNEEDLDYSLEAKEAYNSTMYPLPEGVKADLFDHQYEGYQWLCQLEEQGRGGLLADDMGLGKTIQVISFLLKQKEKGKLSPTLLVLPIALIENWQVEINKFAPELSDNNYVHHGSNRLRSSDLIAKHNLILTSYDTLKTDQLIFGKIPFQAVICDEAQNIKSYSSQRSRALRAMQSDFRLAMTGTPVENGLDELWSIMDFVQPGCLGSLKEFKNKYEMTQNYEGLLRAIKPYYMRRTKKQVLSDRLPKKLEQRPIYVEASPLQKSISNSMLQTKETGQVAILNMLTKLRQLYGHPGAIISSYEALEDLPKLNEVLSILDRVKKLGEKAIIFTEFRKIHSILKRILMQRYGVSIPIIDGDTTNRQSVVQMFSQNPGFGVMLLSQKAAGVGLTITCANHVLHYTRWWNPAVENQATDRAYRIGQQKDVYVYHIITKDPTNFPNGTVEELMHELLESKRELAENVIVPFDTSEIKRLLIEKLVPSE</sequence>
<dbReference type="EC" id="3.6.4.-" evidence="4"/>